<dbReference type="InterPro" id="IPR028994">
    <property type="entry name" value="Integrin_alpha_N"/>
</dbReference>
<feature type="region of interest" description="Disordered" evidence="1">
    <location>
        <begin position="623"/>
        <end position="642"/>
    </location>
</feature>
<reference evidence="4" key="1">
    <citation type="submission" date="2018-07" db="EMBL/GenBank/DDBJ databases">
        <authorList>
            <person name="Zhao J."/>
        </authorList>
    </citation>
    <scope>NUCLEOTIDE SEQUENCE [LARGE SCALE GENOMIC DNA]</scope>
    <source>
        <strain evidence="4">GSSD-12</strain>
    </source>
</reference>
<evidence type="ECO:0000256" key="2">
    <source>
        <dbReference type="SAM" id="SignalP"/>
    </source>
</evidence>
<organism evidence="3 4">
    <name type="scientific">Streptomyces paludis</name>
    <dbReference type="NCBI Taxonomy" id="2282738"/>
    <lineage>
        <taxon>Bacteria</taxon>
        <taxon>Bacillati</taxon>
        <taxon>Actinomycetota</taxon>
        <taxon>Actinomycetes</taxon>
        <taxon>Kitasatosporales</taxon>
        <taxon>Streptomycetaceae</taxon>
        <taxon>Streptomyces</taxon>
    </lineage>
</organism>
<keyword evidence="4" id="KW-1185">Reference proteome</keyword>
<dbReference type="OrthoDB" id="4332189at2"/>
<protein>
    <submittedName>
        <fullName evidence="3">VCBS repeat-containing protein</fullName>
    </submittedName>
</protein>
<evidence type="ECO:0000256" key="1">
    <source>
        <dbReference type="SAM" id="MobiDB-lite"/>
    </source>
</evidence>
<gene>
    <name evidence="3" type="ORF">DVK44_23325</name>
</gene>
<dbReference type="SUPFAM" id="SSF69318">
    <property type="entry name" value="Integrin alpha N-terminal domain"/>
    <property type="match status" value="1"/>
</dbReference>
<accession>A0A345HTT2</accession>
<dbReference type="EMBL" id="CP031194">
    <property type="protein sequence ID" value="AXG80106.1"/>
    <property type="molecule type" value="Genomic_DNA"/>
</dbReference>
<dbReference type="RefSeq" id="WP_114661430.1">
    <property type="nucleotide sequence ID" value="NZ_CP031194.1"/>
</dbReference>
<name>A0A345HTT2_9ACTN</name>
<dbReference type="AlphaFoldDB" id="A0A345HTT2"/>
<keyword evidence="2" id="KW-0732">Signal</keyword>
<sequence>MRPLIAGAVAVALASAVLPLAAGPAAAADEPVLGAEPAAAELALERAAESGERVEVVAERSEYSTTYANPSGTFTKETHVVPVRVRQEGKLVDADATLVRAKDGTVRPRATSVGLEFSGGGTDTMATIERDGRTLSLDWDGKLPTPELDGDTATYPEVFPGVDLKLRASVNGFQQLLVVKNREAAADPRLERLAFPMETDGVTARTDKAGNLTAVNPAGQNVFAAPTPIMWDSSGVAAGAPAPANAKSVGAALSAAAAAPAKAPAQAPAIEEDGFVPAVGAKEATMPAVVEGGALKLTPDQSMLTAADTVFPVHIDPYVSGGRNNWTSVAKLYPSTSFWNKSDNIARVGYESDTGGTWASFFTMDTRNLAGKTVTNSTFRIKETHSWSCTKKPVYLYAVNPISSATTWSNQPTQGALLSTVTDAKGWGTACPAGNLEFDVKGNAIKAAASSWATMTLSLRASETDTYGWKKFDASTAVLSTEYNTPPNAPTDLDTVPSTKGTSTTCGNISPYGLIGDTDVQLAAKGVDPDGGKVNVKFNLWATGHHPNDEPNGKLIVNTTVSVTSGTVARVTIPKATLKTYVPDADGYFSWRAQTDDGTLISAWSPPTSAAACRFRYLPDRPSTPPTVSSTQFPSGDAGWPVNTSPVRTKGTFTVGPGAATNIASYEYWSTLDATVVTRAPAALNGTVSLELTPTKAGAHQLYVRSVDQAGNRSDIRTYLFYANGAKVSDKPGDLNGDGHADLWAVDSAGTLQRYFGDSTGKVTKASAAASDTGRYKDAKTTRRGDWNDDGYEDLVMMAADPNLGRDRLWVHPNDGTGAVVPADQRELRVWDRENDHWQGATQILAIGDVDGPLDLDGDGVIGPDDRPGYPDLLVKQGDLLWLYFGSASGYLDEIYLDDYIEQPPLLIGNGGWADYDLAAPGDANGNGHVDLIARKKSTGEVFLYIGIGPHGEGLGSDSGRTRLSTGWTPTARPLLTAVPDIIGTGKSGVWSTGATGDLFVGETNAGPNLAGFRSLN</sequence>
<evidence type="ECO:0000313" key="4">
    <source>
        <dbReference type="Proteomes" id="UP000253868"/>
    </source>
</evidence>
<proteinExistence type="predicted"/>
<feature type="signal peptide" evidence="2">
    <location>
        <begin position="1"/>
        <end position="27"/>
    </location>
</feature>
<evidence type="ECO:0000313" key="3">
    <source>
        <dbReference type="EMBL" id="AXG80106.1"/>
    </source>
</evidence>
<dbReference type="KEGG" id="spad:DVK44_23325"/>
<dbReference type="Proteomes" id="UP000253868">
    <property type="component" value="Chromosome"/>
</dbReference>
<feature type="chain" id="PRO_5016781820" evidence="2">
    <location>
        <begin position="28"/>
        <end position="1017"/>
    </location>
</feature>